<dbReference type="InterPro" id="IPR001633">
    <property type="entry name" value="EAL_dom"/>
</dbReference>
<sequence>MQLKTRTAAWGVLSVVALFLTGMIAFWALDYSQRKDIQVSQTAERAVAAGYAISRQINSIYSDLIFLGQGSQFREQQANPDLNSSELEQVWRRYLGDRPYLQQLRYLDEQGRERVRVHRVHGAEVLVVPASELQDKSDRYYFRQAQSLVPGQLYLSPLDLNIEQGVIERPFRPMVRFVLRLASAEALDGDGMLVLNVDANYLLGPLLEMELAPGELLLADNAGRLLIDSSGLPYWQSGYEMPRGQLSSSLFETAPQQDLYISISQAAGEVSARVRLSAQPINGSSQATLAVHAPSMPWFVIMRDSISLFPREQSLLQLLWSLVLLVSLLLFCIQLLRRSFQVERALMSSRRFEQEANVRAKENESLIAQLGEGVLLFDQEQRLVRGNNAARRLLDCRLEEAEDAFAVHRVLPELCRYGHLRAGPAELIVDSEPPRLLHACVSHLLIGGQPHHLIVLSESGRLDTHGRQEFELGMILNASEEMILLVQADLTIRFINSRAKDLLGIANAGDTSIGFKDLGFHLDDDLRVLMAGLGQDGARAEGSGELVRGGKARTINYVLHRICHYQGVIHYAMTVRDITQYLETEEQLNRLGEKDLLRVMASRVQLAREFESLMAPDKRLALMVIDIDRLRMINNSLGYRAGDTAIRQFSRRLVEAAPNALVARLSADSFVLVCEGNEALVFEQIETIRAHMVEPMELAGQLIKISFSTGIAYWPEHSRQFEPLLQAALVALNNIKGMRGQVSVFEPHFADSNREQLNLEEYLKRAIEEARFELWYQPVVNAVSGRIEQFEALMRLRDEQGELISPDRFIPLLEESGWIMLLEPWLLRSAISAASLLARRVPGGSCVAINICGQQLLDNGFIERLLRILDESACEPSWISLEVTERQFLEHPERVIQVLQALREMGIRVAVDDFGTGYSSLAYVKRLPVEHLKIDREFIRELPHSEPDKAIVNSVGRMSEGLGMHVIAEGVETQEQMEWLKAHKVFLYQGYLFARPAPLESWLSDEALGLVLRPLREERDDEIAPLSSIS</sequence>
<dbReference type="Pfam" id="PF00563">
    <property type="entry name" value="EAL"/>
    <property type="match status" value="1"/>
</dbReference>
<dbReference type="CDD" id="cd01949">
    <property type="entry name" value="GGDEF"/>
    <property type="match status" value="1"/>
</dbReference>
<protein>
    <recommendedName>
        <fullName evidence="13">Diguanylate cyclase (GGDEF)-like protein</fullName>
    </recommendedName>
</protein>
<keyword evidence="12" id="KW-1185">Reference proteome</keyword>
<dbReference type="InterPro" id="IPR000160">
    <property type="entry name" value="GGDEF_dom"/>
</dbReference>
<dbReference type="InterPro" id="IPR048760">
    <property type="entry name" value="VP0354-like_sensor_dom"/>
</dbReference>
<dbReference type="CDD" id="cd18773">
    <property type="entry name" value="PDC1_HK_sensor"/>
    <property type="match status" value="1"/>
</dbReference>
<dbReference type="InterPro" id="IPR043128">
    <property type="entry name" value="Rev_trsase/Diguanyl_cyclase"/>
</dbReference>
<evidence type="ECO:0000256" key="5">
    <source>
        <dbReference type="ARBA" id="ARBA00022777"/>
    </source>
</evidence>
<keyword evidence="8" id="KW-0812">Transmembrane</keyword>
<gene>
    <name evidence="11" type="ORF">GCM10011352_30640</name>
</gene>
<dbReference type="InterPro" id="IPR035965">
    <property type="entry name" value="PAS-like_dom_sf"/>
</dbReference>
<dbReference type="EMBL" id="BMIJ01000006">
    <property type="protein sequence ID" value="GGC02286.1"/>
    <property type="molecule type" value="Genomic_DNA"/>
</dbReference>
<evidence type="ECO:0000256" key="1">
    <source>
        <dbReference type="ARBA" id="ARBA00004370"/>
    </source>
</evidence>
<organism evidence="11 12">
    <name type="scientific">Marinobacterium zhoushanense</name>
    <dbReference type="NCBI Taxonomy" id="1679163"/>
    <lineage>
        <taxon>Bacteria</taxon>
        <taxon>Pseudomonadati</taxon>
        <taxon>Pseudomonadota</taxon>
        <taxon>Gammaproteobacteria</taxon>
        <taxon>Oceanospirillales</taxon>
        <taxon>Oceanospirillaceae</taxon>
        <taxon>Marinobacterium</taxon>
    </lineage>
</organism>
<evidence type="ECO:0000259" key="10">
    <source>
        <dbReference type="PROSITE" id="PS50887"/>
    </source>
</evidence>
<dbReference type="Pfam" id="PF21623">
    <property type="entry name" value="HK_sensor_dom_bact"/>
    <property type="match status" value="1"/>
</dbReference>
<dbReference type="CDD" id="cd01948">
    <property type="entry name" value="EAL"/>
    <property type="match status" value="1"/>
</dbReference>
<dbReference type="Pfam" id="PF13188">
    <property type="entry name" value="PAS_8"/>
    <property type="match status" value="1"/>
</dbReference>
<dbReference type="InterPro" id="IPR000014">
    <property type="entry name" value="PAS"/>
</dbReference>
<keyword evidence="6" id="KW-0067">ATP-binding</keyword>
<dbReference type="PROSITE" id="PS50887">
    <property type="entry name" value="GGDEF"/>
    <property type="match status" value="1"/>
</dbReference>
<dbReference type="NCBIfam" id="TIGR00254">
    <property type="entry name" value="GGDEF"/>
    <property type="match status" value="1"/>
</dbReference>
<keyword evidence="5" id="KW-0418">Kinase</keyword>
<evidence type="ECO:0000313" key="11">
    <source>
        <dbReference type="EMBL" id="GGC02286.1"/>
    </source>
</evidence>
<dbReference type="Gene3D" id="3.20.20.450">
    <property type="entry name" value="EAL domain"/>
    <property type="match status" value="1"/>
</dbReference>
<dbReference type="InterPro" id="IPR035919">
    <property type="entry name" value="EAL_sf"/>
</dbReference>
<keyword evidence="3" id="KW-0808">Transferase</keyword>
<dbReference type="SMART" id="SM00267">
    <property type="entry name" value="GGDEF"/>
    <property type="match status" value="1"/>
</dbReference>
<dbReference type="Proteomes" id="UP000629025">
    <property type="component" value="Unassembled WGS sequence"/>
</dbReference>
<keyword evidence="8" id="KW-1133">Transmembrane helix</keyword>
<dbReference type="PANTHER" id="PTHR44757:SF2">
    <property type="entry name" value="BIOFILM ARCHITECTURE MAINTENANCE PROTEIN MBAA"/>
    <property type="match status" value="1"/>
</dbReference>
<dbReference type="SUPFAM" id="SSF103190">
    <property type="entry name" value="Sensory domain-like"/>
    <property type="match status" value="1"/>
</dbReference>
<evidence type="ECO:0000256" key="8">
    <source>
        <dbReference type="SAM" id="Phobius"/>
    </source>
</evidence>
<dbReference type="SUPFAM" id="SSF141868">
    <property type="entry name" value="EAL domain-like"/>
    <property type="match status" value="1"/>
</dbReference>
<reference evidence="12" key="1">
    <citation type="journal article" date="2019" name="Int. J. Syst. Evol. Microbiol.">
        <title>The Global Catalogue of Microorganisms (GCM) 10K type strain sequencing project: providing services to taxonomists for standard genome sequencing and annotation.</title>
        <authorList>
            <consortium name="The Broad Institute Genomics Platform"/>
            <consortium name="The Broad Institute Genome Sequencing Center for Infectious Disease"/>
            <person name="Wu L."/>
            <person name="Ma J."/>
        </authorList>
    </citation>
    <scope>NUCLEOTIDE SEQUENCE [LARGE SCALE GENOMIC DNA]</scope>
    <source>
        <strain evidence="12">CGMCC 1.15341</strain>
    </source>
</reference>
<dbReference type="SUPFAM" id="SSF55785">
    <property type="entry name" value="PYP-like sensor domain (PAS domain)"/>
    <property type="match status" value="1"/>
</dbReference>
<feature type="domain" description="GGDEF" evidence="10">
    <location>
        <begin position="618"/>
        <end position="747"/>
    </location>
</feature>
<keyword evidence="4" id="KW-0547">Nucleotide-binding</keyword>
<dbReference type="PROSITE" id="PS50883">
    <property type="entry name" value="EAL"/>
    <property type="match status" value="1"/>
</dbReference>
<dbReference type="Gene3D" id="3.30.70.270">
    <property type="match status" value="1"/>
</dbReference>
<dbReference type="InterPro" id="IPR029787">
    <property type="entry name" value="Nucleotide_cyclase"/>
</dbReference>
<proteinExistence type="predicted"/>
<accession>A0ABQ1KNF8</accession>
<dbReference type="Pfam" id="PF00990">
    <property type="entry name" value="GGDEF"/>
    <property type="match status" value="1"/>
</dbReference>
<evidence type="ECO:0000256" key="2">
    <source>
        <dbReference type="ARBA" id="ARBA00022553"/>
    </source>
</evidence>
<dbReference type="PANTHER" id="PTHR44757">
    <property type="entry name" value="DIGUANYLATE CYCLASE DGCP"/>
    <property type="match status" value="1"/>
</dbReference>
<dbReference type="Gene3D" id="3.30.450.20">
    <property type="entry name" value="PAS domain"/>
    <property type="match status" value="2"/>
</dbReference>
<keyword evidence="2" id="KW-0597">Phosphoprotein</keyword>
<evidence type="ECO:0000256" key="4">
    <source>
        <dbReference type="ARBA" id="ARBA00022741"/>
    </source>
</evidence>
<evidence type="ECO:0008006" key="13">
    <source>
        <dbReference type="Google" id="ProtNLM"/>
    </source>
</evidence>
<dbReference type="RefSeq" id="WP_188749887.1">
    <property type="nucleotide sequence ID" value="NZ_BMIJ01000006.1"/>
</dbReference>
<dbReference type="InterPro" id="IPR029151">
    <property type="entry name" value="Sensor-like_sf"/>
</dbReference>
<evidence type="ECO:0000256" key="6">
    <source>
        <dbReference type="ARBA" id="ARBA00022840"/>
    </source>
</evidence>
<keyword evidence="7" id="KW-0902">Two-component regulatory system</keyword>
<keyword evidence="8" id="KW-0472">Membrane</keyword>
<evidence type="ECO:0000256" key="7">
    <source>
        <dbReference type="ARBA" id="ARBA00023012"/>
    </source>
</evidence>
<evidence type="ECO:0000259" key="9">
    <source>
        <dbReference type="PROSITE" id="PS50883"/>
    </source>
</evidence>
<evidence type="ECO:0000313" key="12">
    <source>
        <dbReference type="Proteomes" id="UP000629025"/>
    </source>
</evidence>
<evidence type="ECO:0000256" key="3">
    <source>
        <dbReference type="ARBA" id="ARBA00022679"/>
    </source>
</evidence>
<comment type="caution">
    <text evidence="11">The sequence shown here is derived from an EMBL/GenBank/DDBJ whole genome shotgun (WGS) entry which is preliminary data.</text>
</comment>
<dbReference type="SMART" id="SM00052">
    <property type="entry name" value="EAL"/>
    <property type="match status" value="1"/>
</dbReference>
<feature type="transmembrane region" description="Helical" evidence="8">
    <location>
        <begin position="7"/>
        <end position="29"/>
    </location>
</feature>
<dbReference type="SUPFAM" id="SSF55073">
    <property type="entry name" value="Nucleotide cyclase"/>
    <property type="match status" value="1"/>
</dbReference>
<name>A0ABQ1KNF8_9GAMM</name>
<comment type="subcellular location">
    <subcellularLocation>
        <location evidence="1">Membrane</location>
    </subcellularLocation>
</comment>
<feature type="domain" description="EAL" evidence="9">
    <location>
        <begin position="756"/>
        <end position="1010"/>
    </location>
</feature>
<dbReference type="InterPro" id="IPR052155">
    <property type="entry name" value="Biofilm_reg_signaling"/>
</dbReference>